<accession>A0A5N5TET2</accession>
<evidence type="ECO:0000256" key="3">
    <source>
        <dbReference type="SAM" id="MobiDB-lite"/>
    </source>
</evidence>
<protein>
    <recommendedName>
        <fullName evidence="2">Succinate dehydrogenase assembly factor 4, mitochondrial</fullName>
    </recommendedName>
</protein>
<dbReference type="PANTHER" id="PTHR28524">
    <property type="entry name" value="SUCCINATE DEHYDROGENASE ASSEMBLY FACTOR 4, MITOCHONDRIAL"/>
    <property type="match status" value="1"/>
</dbReference>
<proteinExistence type="inferred from homology"/>
<keyword evidence="5" id="KW-1185">Reference proteome</keyword>
<dbReference type="EMBL" id="SEYY01001925">
    <property type="protein sequence ID" value="KAB7505042.1"/>
    <property type="molecule type" value="Genomic_DNA"/>
</dbReference>
<dbReference type="OrthoDB" id="201362at2759"/>
<name>A0A5N5TET2_9CRUS</name>
<evidence type="ECO:0000256" key="1">
    <source>
        <dbReference type="ARBA" id="ARBA00005701"/>
    </source>
</evidence>
<reference evidence="4 5" key="1">
    <citation type="journal article" date="2019" name="PLoS Biol.">
        <title>Sex chromosomes control vertical transmission of feminizing Wolbachia symbionts in an isopod.</title>
        <authorList>
            <person name="Becking T."/>
            <person name="Chebbi M.A."/>
            <person name="Giraud I."/>
            <person name="Moumen B."/>
            <person name="Laverre T."/>
            <person name="Caubet Y."/>
            <person name="Peccoud J."/>
            <person name="Gilbert C."/>
            <person name="Cordaux R."/>
        </authorList>
    </citation>
    <scope>NUCLEOTIDE SEQUENCE [LARGE SCALE GENOMIC DNA]</scope>
    <source>
        <strain evidence="4">ANa2</strain>
        <tissue evidence="4">Whole body excluding digestive tract and cuticle</tissue>
    </source>
</reference>
<dbReference type="Pfam" id="PF07896">
    <property type="entry name" value="DUF1674"/>
    <property type="match status" value="1"/>
</dbReference>
<evidence type="ECO:0000313" key="5">
    <source>
        <dbReference type="Proteomes" id="UP000326759"/>
    </source>
</evidence>
<evidence type="ECO:0000313" key="4">
    <source>
        <dbReference type="EMBL" id="KAB7505042.1"/>
    </source>
</evidence>
<organism evidence="4 5">
    <name type="scientific">Armadillidium nasatum</name>
    <dbReference type="NCBI Taxonomy" id="96803"/>
    <lineage>
        <taxon>Eukaryota</taxon>
        <taxon>Metazoa</taxon>
        <taxon>Ecdysozoa</taxon>
        <taxon>Arthropoda</taxon>
        <taxon>Crustacea</taxon>
        <taxon>Multicrustacea</taxon>
        <taxon>Malacostraca</taxon>
        <taxon>Eumalacostraca</taxon>
        <taxon>Peracarida</taxon>
        <taxon>Isopoda</taxon>
        <taxon>Oniscidea</taxon>
        <taxon>Crinocheta</taxon>
        <taxon>Armadillidiidae</taxon>
        <taxon>Armadillidium</taxon>
    </lineage>
</organism>
<feature type="region of interest" description="Disordered" evidence="3">
    <location>
        <begin position="51"/>
        <end position="85"/>
    </location>
</feature>
<sequence>MEILSQVLLQKIGACYLSNDNGKNYGKNINKGKTPIGKLEPQVIEGRHPYQEKEPLQPFPDNINPETGEIGGPRGPEPTRYVDTV</sequence>
<dbReference type="Proteomes" id="UP000326759">
    <property type="component" value="Unassembled WGS sequence"/>
</dbReference>
<evidence type="ECO:0000256" key="2">
    <source>
        <dbReference type="ARBA" id="ARBA00022170"/>
    </source>
</evidence>
<dbReference type="GO" id="GO:0005739">
    <property type="term" value="C:mitochondrion"/>
    <property type="evidence" value="ECO:0007669"/>
    <property type="project" value="TreeGrafter"/>
</dbReference>
<dbReference type="PANTHER" id="PTHR28524:SF3">
    <property type="entry name" value="SUCCINATE DEHYDROGENASE ASSEMBLY FACTOR 4, MITOCHONDRIAL"/>
    <property type="match status" value="1"/>
</dbReference>
<dbReference type="GO" id="GO:0034553">
    <property type="term" value="P:mitochondrial respiratory chain complex II assembly"/>
    <property type="evidence" value="ECO:0007669"/>
    <property type="project" value="TreeGrafter"/>
</dbReference>
<comment type="caution">
    <text evidence="4">The sequence shown here is derived from an EMBL/GenBank/DDBJ whole genome shotgun (WGS) entry which is preliminary data.</text>
</comment>
<comment type="similarity">
    <text evidence="1">Belongs to the SDHAF4 family.</text>
</comment>
<gene>
    <name evidence="4" type="primary">Sirup_0</name>
    <name evidence="4" type="ORF">Anas_06451</name>
</gene>
<dbReference type="InterPro" id="IPR012875">
    <property type="entry name" value="SDHF4"/>
</dbReference>
<dbReference type="AlphaFoldDB" id="A0A5N5TET2"/>